<dbReference type="Gene3D" id="2.60.40.3650">
    <property type="match status" value="1"/>
</dbReference>
<feature type="signal peptide" evidence="1">
    <location>
        <begin position="1"/>
        <end position="19"/>
    </location>
</feature>
<gene>
    <name evidence="3" type="ORF">K1X11_014055</name>
</gene>
<dbReference type="PIRSF" id="PIRSF016493">
    <property type="entry name" value="Glycyl_aminpptds"/>
    <property type="match status" value="1"/>
</dbReference>
<accession>A0ABZ1C2J3</accession>
<dbReference type="InterPro" id="IPR007963">
    <property type="entry name" value="Peptidase_M61_catalytic"/>
</dbReference>
<sequence>MLRRCCLVLALFVPLLTAAREPIAYTLSFPAAARHYADVEAVIPTDGAAELTLFMPTWTPGSYLIREYSRNIIDVTATDAAGTPLTVEKTSKNRWQITTAGADAITVAYRLFCREINVRSNWVERDFAVINGAPTYLTVADDFQRPYTVSVELPEGWVRSESAMTYTDAANTFTAPDFDTLVDSPLIAGSPQVDTFEVDGVLHRLVTIGGGDVWDNTRAARNLQKVVEIQRDFWGFLPYDEPYTVFNLLTGDRGGLEHRQSFTMTADRWYASTRGGIKSWLSLVSHEFFHAWNGKRLRPVELGPFDYEHENYTPSLWIVEGLTSYYQHLLLTRGGYNTPAQYLRALSGSIAGTQRTPGRLVQSLSDSSFDAWIKAYRRDENSLNTLFSYYGGGAVAGFIIDAQIQIVSNGQASLDDVMQAAYERYSGEHGYSEAEFIALAGEIAGADLTAWFDELVHHPGEFDYQPALDWFGLEFEAPRPPPSDDAYPVADEPVDRVRGWLGANTKSDGGKLVVSAVPDGTPAAAAGLAVDDELIAIDHHRVGDNGTLNKVVRNLGADTAIDLLVSRQGLLLTLPATLAAEPTETWQLKVRSDATDAQKARVAKWLQTDDGQR</sequence>
<dbReference type="InterPro" id="IPR036034">
    <property type="entry name" value="PDZ_sf"/>
</dbReference>
<dbReference type="EMBL" id="CP139781">
    <property type="protein sequence ID" value="WRQ85933.1"/>
    <property type="molecule type" value="Genomic_DNA"/>
</dbReference>
<evidence type="ECO:0000259" key="2">
    <source>
        <dbReference type="SMART" id="SM00228"/>
    </source>
</evidence>
<dbReference type="InterPro" id="IPR001478">
    <property type="entry name" value="PDZ"/>
</dbReference>
<evidence type="ECO:0000313" key="4">
    <source>
        <dbReference type="Proteomes" id="UP000738431"/>
    </source>
</evidence>
<organism evidence="3 4">
    <name type="scientific">Actomonas aquatica</name>
    <dbReference type="NCBI Taxonomy" id="2866162"/>
    <lineage>
        <taxon>Bacteria</taxon>
        <taxon>Pseudomonadati</taxon>
        <taxon>Verrucomicrobiota</taxon>
        <taxon>Opitutia</taxon>
        <taxon>Opitutales</taxon>
        <taxon>Opitutaceae</taxon>
        <taxon>Actomonas</taxon>
    </lineage>
</organism>
<reference evidence="3 4" key="1">
    <citation type="submission" date="2023-12" db="EMBL/GenBank/DDBJ databases">
        <title>Description of an unclassified Opitutus bacterium of Verrucomicrobiota.</title>
        <authorList>
            <person name="Zhang D.-F."/>
        </authorList>
    </citation>
    <scope>NUCLEOTIDE SEQUENCE [LARGE SCALE GENOMIC DNA]</scope>
    <source>
        <strain evidence="3 4">WL0086</strain>
    </source>
</reference>
<dbReference type="InterPro" id="IPR027268">
    <property type="entry name" value="Peptidase_M4/M1_CTD_sf"/>
</dbReference>
<dbReference type="Pfam" id="PF13180">
    <property type="entry name" value="PDZ_2"/>
    <property type="match status" value="1"/>
</dbReference>
<dbReference type="Proteomes" id="UP000738431">
    <property type="component" value="Chromosome"/>
</dbReference>
<dbReference type="RefSeq" id="WP_221031445.1">
    <property type="nucleotide sequence ID" value="NZ_CP139781.1"/>
</dbReference>
<keyword evidence="4" id="KW-1185">Reference proteome</keyword>
<name>A0ABZ1C2J3_9BACT</name>
<feature type="domain" description="PDZ" evidence="2">
    <location>
        <begin position="499"/>
        <end position="569"/>
    </location>
</feature>
<evidence type="ECO:0000313" key="3">
    <source>
        <dbReference type="EMBL" id="WRQ85933.1"/>
    </source>
</evidence>
<dbReference type="InterPro" id="IPR040756">
    <property type="entry name" value="Peptidase_M61_N"/>
</dbReference>
<evidence type="ECO:0000256" key="1">
    <source>
        <dbReference type="SAM" id="SignalP"/>
    </source>
</evidence>
<dbReference type="Pfam" id="PF05299">
    <property type="entry name" value="Peptidase_M61"/>
    <property type="match status" value="1"/>
</dbReference>
<dbReference type="Gene3D" id="1.10.390.10">
    <property type="entry name" value="Neutral Protease Domain 2"/>
    <property type="match status" value="1"/>
</dbReference>
<dbReference type="SUPFAM" id="SSF50156">
    <property type="entry name" value="PDZ domain-like"/>
    <property type="match status" value="1"/>
</dbReference>
<proteinExistence type="predicted"/>
<dbReference type="InterPro" id="IPR024191">
    <property type="entry name" value="Peptidase_M61"/>
</dbReference>
<dbReference type="Pfam" id="PF17899">
    <property type="entry name" value="Peptidase_M61_N"/>
    <property type="match status" value="1"/>
</dbReference>
<dbReference type="Gene3D" id="2.30.42.10">
    <property type="match status" value="1"/>
</dbReference>
<dbReference type="SUPFAM" id="SSF55486">
    <property type="entry name" value="Metalloproteases ('zincins'), catalytic domain"/>
    <property type="match status" value="1"/>
</dbReference>
<feature type="chain" id="PRO_5046723961" evidence="1">
    <location>
        <begin position="20"/>
        <end position="613"/>
    </location>
</feature>
<keyword evidence="1" id="KW-0732">Signal</keyword>
<protein>
    <submittedName>
        <fullName evidence="3">PDZ domain-containing protein</fullName>
    </submittedName>
</protein>
<dbReference type="SMART" id="SM00228">
    <property type="entry name" value="PDZ"/>
    <property type="match status" value="1"/>
</dbReference>